<evidence type="ECO:0000313" key="1">
    <source>
        <dbReference type="EMBL" id="RNA69454.1"/>
    </source>
</evidence>
<name>A0A3M7TXF6_9BACI</name>
<dbReference type="EMBL" id="RHIB01000001">
    <property type="protein sequence ID" value="RNA69454.1"/>
    <property type="molecule type" value="Genomic_DNA"/>
</dbReference>
<gene>
    <name evidence="1" type="ORF">EBO34_05825</name>
</gene>
<dbReference type="RefSeq" id="WP_122896974.1">
    <property type="nucleotide sequence ID" value="NZ_RHIB01000001.1"/>
</dbReference>
<evidence type="ECO:0000313" key="2">
    <source>
        <dbReference type="Proteomes" id="UP000278746"/>
    </source>
</evidence>
<protein>
    <submittedName>
        <fullName evidence="1">Uncharacterized protein</fullName>
    </submittedName>
</protein>
<keyword evidence="2" id="KW-1185">Reference proteome</keyword>
<dbReference type="AlphaFoldDB" id="A0A3M7TXF6"/>
<proteinExistence type="predicted"/>
<comment type="caution">
    <text evidence="1">The sequence shown here is derived from an EMBL/GenBank/DDBJ whole genome shotgun (WGS) entry which is preliminary data.</text>
</comment>
<sequence>MYDQFLSYQELMNYYARVKNYIDDGFRVDGLKEELELIFTSLRRKAGEERIEIDEEKLEKEIKCYIRRLRH</sequence>
<dbReference type="OrthoDB" id="2935286at2"/>
<dbReference type="Proteomes" id="UP000278746">
    <property type="component" value="Unassembled WGS sequence"/>
</dbReference>
<organism evidence="1 2">
    <name type="scientific">Alteribacter keqinensis</name>
    <dbReference type="NCBI Taxonomy" id="2483800"/>
    <lineage>
        <taxon>Bacteria</taxon>
        <taxon>Bacillati</taxon>
        <taxon>Bacillota</taxon>
        <taxon>Bacilli</taxon>
        <taxon>Bacillales</taxon>
        <taxon>Bacillaceae</taxon>
        <taxon>Alteribacter</taxon>
    </lineage>
</organism>
<reference evidence="1 2" key="1">
    <citation type="submission" date="2018-10" db="EMBL/GenBank/DDBJ databases">
        <title>Bacillus Keqinensis sp. nov., a moderately halophilic bacterium isolated from a saline-alkaline lake.</title>
        <authorList>
            <person name="Wang H."/>
        </authorList>
    </citation>
    <scope>NUCLEOTIDE SEQUENCE [LARGE SCALE GENOMIC DNA]</scope>
    <source>
        <strain evidence="1 2">KQ-3</strain>
    </source>
</reference>
<accession>A0A3M7TXF6</accession>